<evidence type="ECO:0000313" key="2">
    <source>
        <dbReference type="Proteomes" id="UP001480082"/>
    </source>
</evidence>
<accession>A0ACC6SXE2</accession>
<keyword evidence="2" id="KW-1185">Reference proteome</keyword>
<name>A0ACC6SXE2_9HYPH</name>
<protein>
    <submittedName>
        <fullName evidence="1">Glycosyltransferase family 4 protein</fullName>
    </submittedName>
</protein>
<gene>
    <name evidence="1" type="ORF">NKI81_07265</name>
</gene>
<organism evidence="1 2">
    <name type="scientific">Mesorhizobium australicum</name>
    <dbReference type="NCBI Taxonomy" id="536018"/>
    <lineage>
        <taxon>Bacteria</taxon>
        <taxon>Pseudomonadati</taxon>
        <taxon>Pseudomonadota</taxon>
        <taxon>Alphaproteobacteria</taxon>
        <taxon>Hyphomicrobiales</taxon>
        <taxon>Phyllobacteriaceae</taxon>
        <taxon>Mesorhizobium</taxon>
    </lineage>
</organism>
<evidence type="ECO:0000313" key="1">
    <source>
        <dbReference type="EMBL" id="MER9283760.1"/>
    </source>
</evidence>
<proteinExistence type="predicted"/>
<dbReference type="Proteomes" id="UP001480082">
    <property type="component" value="Unassembled WGS sequence"/>
</dbReference>
<sequence>MNTLLTTVSLDAQKGGGTAERTRRLAAHLASKGHQCEIATIEDGELAQKLRQCGVHVYATGFFRLRFMVPFINPFRLAQSVRRAEVIHILGYWNLLSVATALLAVWLGKPYAFSAAGEFVGLNRPRPSARLFHFLLGKRVIRNASLLIGVTPLEQRQILERFQLPAGRVVVVPNGVEEHVEIISDHIESDVPYVLFVGRLAEVKGPDLLVEAFADVAGEYPDLQLVVAGPDFGMRSSLEKFVTERQLGHRVVFTGHLGERERSSAYEQALFLAVPSRAEAMSLVALEAGVAGTPVLLTDQCGFDDVERIGGGLVVPATVEGLRSGLRTLLAERQSLAAKGKALQTYVRGKFTWPSIVDGLVSHFNSMVATQRTRDPSR</sequence>
<reference evidence="1 2" key="1">
    <citation type="journal article" date="2024" name="Proc. Natl. Acad. Sci. U.S.A.">
        <title>The evolutionary genomics of adaptation to stress in wild rhizobium bacteria.</title>
        <authorList>
            <person name="Kehlet-Delgado H."/>
            <person name="Montoya A.P."/>
            <person name="Jensen K.T."/>
            <person name="Wendlandt C.E."/>
            <person name="Dexheimer C."/>
            <person name="Roberts M."/>
            <person name="Torres Martinez L."/>
            <person name="Friesen M.L."/>
            <person name="Griffitts J.S."/>
            <person name="Porter S.S."/>
        </authorList>
    </citation>
    <scope>NUCLEOTIDE SEQUENCE [LARGE SCALE GENOMIC DNA]</scope>
    <source>
        <strain evidence="1 2">M0468</strain>
    </source>
</reference>
<comment type="caution">
    <text evidence="1">The sequence shown here is derived from an EMBL/GenBank/DDBJ whole genome shotgun (WGS) entry which is preliminary data.</text>
</comment>
<dbReference type="EMBL" id="JAMYRI010000003">
    <property type="protein sequence ID" value="MER9283760.1"/>
    <property type="molecule type" value="Genomic_DNA"/>
</dbReference>